<evidence type="ECO:0000256" key="3">
    <source>
        <dbReference type="ARBA" id="ARBA00022748"/>
    </source>
</evidence>
<proteinExistence type="inferred from homology"/>
<dbReference type="Proteomes" id="UP000717515">
    <property type="component" value="Unassembled WGS sequence"/>
</dbReference>
<dbReference type="Gene3D" id="1.10.720.30">
    <property type="entry name" value="SAP domain"/>
    <property type="match status" value="1"/>
</dbReference>
<dbReference type="CDD" id="cd02966">
    <property type="entry name" value="TlpA_like_family"/>
    <property type="match status" value="1"/>
</dbReference>
<dbReference type="SUPFAM" id="SSF52833">
    <property type="entry name" value="Thioredoxin-like"/>
    <property type="match status" value="1"/>
</dbReference>
<dbReference type="GO" id="GO:0016491">
    <property type="term" value="F:oxidoreductase activity"/>
    <property type="evidence" value="ECO:0007669"/>
    <property type="project" value="InterPro"/>
</dbReference>
<evidence type="ECO:0000313" key="6">
    <source>
        <dbReference type="Proteomes" id="UP000717515"/>
    </source>
</evidence>
<dbReference type="InterPro" id="IPR050553">
    <property type="entry name" value="Thioredoxin_ResA/DsbE_sf"/>
</dbReference>
<organism evidence="5 6">
    <name type="scientific">Mortierella alpina</name>
    <name type="common">Oleaginous fungus</name>
    <name type="synonym">Mortierella renispora</name>
    <dbReference type="NCBI Taxonomy" id="64518"/>
    <lineage>
        <taxon>Eukaryota</taxon>
        <taxon>Fungi</taxon>
        <taxon>Fungi incertae sedis</taxon>
        <taxon>Mucoromycota</taxon>
        <taxon>Mortierellomycotina</taxon>
        <taxon>Mortierellomycetes</taxon>
        <taxon>Mortierellales</taxon>
        <taxon>Mortierellaceae</taxon>
        <taxon>Mortierella</taxon>
    </lineage>
</organism>
<dbReference type="InterPro" id="IPR017937">
    <property type="entry name" value="Thioredoxin_CS"/>
</dbReference>
<protein>
    <recommendedName>
        <fullName evidence="4">Thioredoxin domain-containing protein</fullName>
    </recommendedName>
</protein>
<dbReference type="PROSITE" id="PS51352">
    <property type="entry name" value="THIOREDOXIN_2"/>
    <property type="match status" value="1"/>
</dbReference>
<sequence>MCGPVTLHMKNTNISWLKLASFFHIASGGQDEAHQILTLLFPNNISKVINNVMSVGSVVPFINDFLVINGDASITVGGPVPHGRTKVVVLEFWATWCGPCLQSIPHLSELQRKYKDVDVTIVGSTNEQDEQKIREFVKSKSMEYTVVMDKNQSLHSQVFKPSGATGIPFAAVIVNNKIVFSGHPMDPKFGQTLKEAAATASSTRQEPVALPVITQSYEELMQMRPKELRQILEERGIRTVGCSEKGDFAKLITETCATTQYYKQE</sequence>
<evidence type="ECO:0000256" key="1">
    <source>
        <dbReference type="ARBA" id="ARBA00004196"/>
    </source>
</evidence>
<feature type="domain" description="Thioredoxin" evidence="4">
    <location>
        <begin position="53"/>
        <end position="198"/>
    </location>
</feature>
<dbReference type="Pfam" id="PF10208">
    <property type="entry name" value="ARMET_C"/>
    <property type="match status" value="1"/>
</dbReference>
<gene>
    <name evidence="5" type="ORF">KVV02_006499</name>
</gene>
<dbReference type="Gene3D" id="3.40.30.10">
    <property type="entry name" value="Glutaredoxin"/>
    <property type="match status" value="1"/>
</dbReference>
<reference evidence="5" key="1">
    <citation type="submission" date="2021-07" db="EMBL/GenBank/DDBJ databases">
        <title>Draft genome of Mortierella alpina, strain LL118, isolated from an aspen leaf litter sample.</title>
        <authorList>
            <person name="Yang S."/>
            <person name="Vinatzer B.A."/>
        </authorList>
    </citation>
    <scope>NUCLEOTIDE SEQUENCE</scope>
    <source>
        <strain evidence="5">LL118</strain>
    </source>
</reference>
<dbReference type="AlphaFoldDB" id="A0A9P8D0M1"/>
<comment type="subcellular location">
    <subcellularLocation>
        <location evidence="1">Cell envelope</location>
    </subcellularLocation>
</comment>
<keyword evidence="3" id="KW-0201">Cytochrome c-type biogenesis</keyword>
<dbReference type="PANTHER" id="PTHR42852:SF13">
    <property type="entry name" value="PROTEIN DIPZ"/>
    <property type="match status" value="1"/>
</dbReference>
<dbReference type="PANTHER" id="PTHR42852">
    <property type="entry name" value="THIOL:DISULFIDE INTERCHANGE PROTEIN DSBE"/>
    <property type="match status" value="1"/>
</dbReference>
<comment type="caution">
    <text evidence="5">The sequence shown here is derived from an EMBL/GenBank/DDBJ whole genome shotgun (WGS) entry which is preliminary data.</text>
</comment>
<evidence type="ECO:0000259" key="4">
    <source>
        <dbReference type="PROSITE" id="PS51352"/>
    </source>
</evidence>
<dbReference type="InterPro" id="IPR019345">
    <property type="entry name" value="ARMET_C"/>
</dbReference>
<dbReference type="EMBL" id="JAIFTL010000010">
    <property type="protein sequence ID" value="KAG9327022.1"/>
    <property type="molecule type" value="Genomic_DNA"/>
</dbReference>
<dbReference type="SUPFAM" id="SSF68906">
    <property type="entry name" value="SAP domain"/>
    <property type="match status" value="1"/>
</dbReference>
<dbReference type="PROSITE" id="PS00194">
    <property type="entry name" value="THIOREDOXIN_1"/>
    <property type="match status" value="1"/>
</dbReference>
<evidence type="ECO:0000256" key="2">
    <source>
        <dbReference type="ARBA" id="ARBA00010505"/>
    </source>
</evidence>
<dbReference type="InterPro" id="IPR013740">
    <property type="entry name" value="Redoxin"/>
</dbReference>
<name>A0A9P8D0M1_MORAP</name>
<evidence type="ECO:0000313" key="5">
    <source>
        <dbReference type="EMBL" id="KAG9327022.1"/>
    </source>
</evidence>
<dbReference type="GO" id="GO:0017004">
    <property type="term" value="P:cytochrome complex assembly"/>
    <property type="evidence" value="ECO:0007669"/>
    <property type="project" value="UniProtKB-KW"/>
</dbReference>
<accession>A0A9P8D0M1</accession>
<comment type="similarity">
    <text evidence="2">Belongs to the peroxiredoxin family. Prx5 subfamily.</text>
</comment>
<dbReference type="Pfam" id="PF08534">
    <property type="entry name" value="Redoxin"/>
    <property type="match status" value="1"/>
</dbReference>
<dbReference type="InterPro" id="IPR013766">
    <property type="entry name" value="Thioredoxin_domain"/>
</dbReference>
<dbReference type="InterPro" id="IPR036361">
    <property type="entry name" value="SAP_dom_sf"/>
</dbReference>
<dbReference type="InterPro" id="IPR036249">
    <property type="entry name" value="Thioredoxin-like_sf"/>
</dbReference>